<keyword evidence="6 8" id="KW-0067">ATP-binding</keyword>
<evidence type="ECO:0000256" key="5">
    <source>
        <dbReference type="ARBA" id="ARBA00022741"/>
    </source>
</evidence>
<feature type="domain" description="Lysidine-tRNA(Ile) synthetase C-terminal" evidence="9">
    <location>
        <begin position="367"/>
        <end position="438"/>
    </location>
</feature>
<dbReference type="GO" id="GO:0005737">
    <property type="term" value="C:cytoplasm"/>
    <property type="evidence" value="ECO:0007669"/>
    <property type="project" value="UniProtKB-SubCell"/>
</dbReference>
<protein>
    <recommendedName>
        <fullName evidence="8">tRNA(Ile)-lysidine synthase</fullName>
        <ecNumber evidence="8">6.3.4.19</ecNumber>
    </recommendedName>
    <alternativeName>
        <fullName evidence="8">tRNA(Ile)-2-lysyl-cytidine synthase</fullName>
    </alternativeName>
    <alternativeName>
        <fullName evidence="8">tRNA(Ile)-lysidine synthetase</fullName>
    </alternativeName>
</protein>
<gene>
    <name evidence="8" type="primary">tilS</name>
    <name evidence="10" type="ORF">EDC56_1454</name>
</gene>
<dbReference type="AlphaFoldDB" id="A0A3N2DMK0"/>
<reference evidence="10 11" key="1">
    <citation type="submission" date="2018-11" db="EMBL/GenBank/DDBJ databases">
        <title>Genomic Encyclopedia of Type Strains, Phase IV (KMG-IV): sequencing the most valuable type-strain genomes for metagenomic binning, comparative biology and taxonomic classification.</title>
        <authorList>
            <person name="Goeker M."/>
        </authorList>
    </citation>
    <scope>NUCLEOTIDE SEQUENCE [LARGE SCALE GENOMIC DNA]</scope>
    <source>
        <strain evidence="10 11">DSM 100316</strain>
    </source>
</reference>
<dbReference type="SUPFAM" id="SSF56037">
    <property type="entry name" value="PheT/TilS domain"/>
    <property type="match status" value="1"/>
</dbReference>
<dbReference type="NCBIfam" id="TIGR02433">
    <property type="entry name" value="lysidine_TilS_C"/>
    <property type="match status" value="1"/>
</dbReference>
<dbReference type="EC" id="6.3.4.19" evidence="8"/>
<evidence type="ECO:0000313" key="11">
    <source>
        <dbReference type="Proteomes" id="UP000275394"/>
    </source>
</evidence>
<dbReference type="InterPro" id="IPR011063">
    <property type="entry name" value="TilS/TtcA_N"/>
</dbReference>
<dbReference type="GO" id="GO:0032267">
    <property type="term" value="F:tRNA(Ile)-lysidine synthase activity"/>
    <property type="evidence" value="ECO:0007669"/>
    <property type="project" value="UniProtKB-EC"/>
</dbReference>
<dbReference type="SUPFAM" id="SSF52402">
    <property type="entry name" value="Adenine nucleotide alpha hydrolases-like"/>
    <property type="match status" value="1"/>
</dbReference>
<evidence type="ECO:0000256" key="1">
    <source>
        <dbReference type="ARBA" id="ARBA00004496"/>
    </source>
</evidence>
<dbReference type="InterPro" id="IPR012795">
    <property type="entry name" value="tRNA_Ile_lys_synt_N"/>
</dbReference>
<name>A0A3N2DMK0_9GAMM</name>
<dbReference type="GO" id="GO:0005524">
    <property type="term" value="F:ATP binding"/>
    <property type="evidence" value="ECO:0007669"/>
    <property type="project" value="UniProtKB-UniRule"/>
</dbReference>
<comment type="domain">
    <text evidence="8">The N-terminal region contains the highly conserved SGGXDS motif, predicted to be a P-loop motif involved in ATP binding.</text>
</comment>
<dbReference type="Pfam" id="PF01171">
    <property type="entry name" value="ATP_bind_3"/>
    <property type="match status" value="1"/>
</dbReference>
<dbReference type="PANTHER" id="PTHR43033">
    <property type="entry name" value="TRNA(ILE)-LYSIDINE SYNTHASE-RELATED"/>
    <property type="match status" value="1"/>
</dbReference>
<evidence type="ECO:0000256" key="7">
    <source>
        <dbReference type="ARBA" id="ARBA00048539"/>
    </source>
</evidence>
<dbReference type="SUPFAM" id="SSF82829">
    <property type="entry name" value="MesJ substrate recognition domain-like"/>
    <property type="match status" value="1"/>
</dbReference>
<organism evidence="10 11">
    <name type="scientific">Sinobacterium caligoides</name>
    <dbReference type="NCBI Taxonomy" id="933926"/>
    <lineage>
        <taxon>Bacteria</taxon>
        <taxon>Pseudomonadati</taxon>
        <taxon>Pseudomonadota</taxon>
        <taxon>Gammaproteobacteria</taxon>
        <taxon>Cellvibrionales</taxon>
        <taxon>Spongiibacteraceae</taxon>
        <taxon>Sinobacterium</taxon>
    </lineage>
</organism>
<dbReference type="Pfam" id="PF11734">
    <property type="entry name" value="TilS_C"/>
    <property type="match status" value="1"/>
</dbReference>
<feature type="binding site" evidence="8">
    <location>
        <begin position="31"/>
        <end position="36"/>
    </location>
    <ligand>
        <name>ATP</name>
        <dbReference type="ChEBI" id="CHEBI:30616"/>
    </ligand>
</feature>
<comment type="similarity">
    <text evidence="8">Belongs to the tRNA(Ile)-lysidine synthase family.</text>
</comment>
<dbReference type="CDD" id="cd01992">
    <property type="entry name" value="TilS_N"/>
    <property type="match status" value="1"/>
</dbReference>
<keyword evidence="3 8" id="KW-0436">Ligase</keyword>
<keyword evidence="2 8" id="KW-0963">Cytoplasm</keyword>
<evidence type="ECO:0000256" key="2">
    <source>
        <dbReference type="ARBA" id="ARBA00022490"/>
    </source>
</evidence>
<dbReference type="OrthoDB" id="9807403at2"/>
<evidence type="ECO:0000256" key="4">
    <source>
        <dbReference type="ARBA" id="ARBA00022694"/>
    </source>
</evidence>
<dbReference type="NCBIfam" id="TIGR02432">
    <property type="entry name" value="lysidine_TilS_N"/>
    <property type="match status" value="1"/>
</dbReference>
<evidence type="ECO:0000256" key="6">
    <source>
        <dbReference type="ARBA" id="ARBA00022840"/>
    </source>
</evidence>
<comment type="catalytic activity">
    <reaction evidence="7 8">
        <text>cytidine(34) in tRNA(Ile2) + L-lysine + ATP = lysidine(34) in tRNA(Ile2) + AMP + diphosphate + H(+)</text>
        <dbReference type="Rhea" id="RHEA:43744"/>
        <dbReference type="Rhea" id="RHEA-COMP:10625"/>
        <dbReference type="Rhea" id="RHEA-COMP:10670"/>
        <dbReference type="ChEBI" id="CHEBI:15378"/>
        <dbReference type="ChEBI" id="CHEBI:30616"/>
        <dbReference type="ChEBI" id="CHEBI:32551"/>
        <dbReference type="ChEBI" id="CHEBI:33019"/>
        <dbReference type="ChEBI" id="CHEBI:82748"/>
        <dbReference type="ChEBI" id="CHEBI:83665"/>
        <dbReference type="ChEBI" id="CHEBI:456215"/>
        <dbReference type="EC" id="6.3.4.19"/>
    </reaction>
</comment>
<dbReference type="RefSeq" id="WP_123711873.1">
    <property type="nucleotide sequence ID" value="NZ_RKHR01000004.1"/>
</dbReference>
<comment type="subcellular location">
    <subcellularLocation>
        <location evidence="1 8">Cytoplasm</location>
    </subcellularLocation>
</comment>
<evidence type="ECO:0000259" key="9">
    <source>
        <dbReference type="SMART" id="SM00977"/>
    </source>
</evidence>
<comment type="caution">
    <text evidence="10">The sequence shown here is derived from an EMBL/GenBank/DDBJ whole genome shotgun (WGS) entry which is preliminary data.</text>
</comment>
<dbReference type="EMBL" id="RKHR01000004">
    <property type="protein sequence ID" value="ROS01031.1"/>
    <property type="molecule type" value="Genomic_DNA"/>
</dbReference>
<dbReference type="InterPro" id="IPR014729">
    <property type="entry name" value="Rossmann-like_a/b/a_fold"/>
</dbReference>
<comment type="function">
    <text evidence="8">Ligates lysine onto the cytidine present at position 34 of the AUA codon-specific tRNA(Ile) that contains the anticodon CAU, in an ATP-dependent manner. Cytidine is converted to lysidine, thus changing the amino acid specificity of the tRNA from methionine to isoleucine.</text>
</comment>
<evidence type="ECO:0000256" key="8">
    <source>
        <dbReference type="HAMAP-Rule" id="MF_01161"/>
    </source>
</evidence>
<dbReference type="HAMAP" id="MF_01161">
    <property type="entry name" value="tRNA_Ile_lys_synt"/>
    <property type="match status" value="1"/>
</dbReference>
<dbReference type="InterPro" id="IPR012796">
    <property type="entry name" value="Lysidine-tRNA-synth_C"/>
</dbReference>
<accession>A0A3N2DMK0</accession>
<dbReference type="PANTHER" id="PTHR43033:SF1">
    <property type="entry name" value="TRNA(ILE)-LYSIDINE SYNTHASE-RELATED"/>
    <property type="match status" value="1"/>
</dbReference>
<sequence length="443" mass="49237">MSKRASTTLADELVRVCKPVDNCRRIWVAFSGGLDSAVLLHALSCYVQTLPKTARPELCAVHVNHGLSPNAMQWQQHCQEAAAALGITCVALSVVLENDGRGVEAEARHKRYSAISNQLIAGDLLVTGHHADDQVETVLFRLLRGSGPAGLAGMQRRVNIYGCEVFRPLLSLPRQVLEEYANEYGLSWVEDESNEEQRYSRNYLRHSVVPTLASRWPGYRESVMRSADWCREADDLLQGYALQDLKAILQVSRWGEWLPLASLRELTTPKCKLVIGAWCRAVGVSLPRAIDWKQIIAAVKGEATGCCFDGGEYCFQLFASGLYLVDNAVSEAVDDFSYVVDKLPFTAELPQGVFSIESKVLLDTSSWRVTNRRGGERCRPLARQGGRSVKKLLQEAGVPPWFRQTVPLLYAGEQLIAVADLYLCEGGVEGFDMQQLECLWCLQ</sequence>
<dbReference type="Proteomes" id="UP000275394">
    <property type="component" value="Unassembled WGS sequence"/>
</dbReference>
<dbReference type="GO" id="GO:0006400">
    <property type="term" value="P:tRNA modification"/>
    <property type="evidence" value="ECO:0007669"/>
    <property type="project" value="UniProtKB-UniRule"/>
</dbReference>
<keyword evidence="4 8" id="KW-0819">tRNA processing</keyword>
<proteinExistence type="inferred from homology"/>
<keyword evidence="11" id="KW-1185">Reference proteome</keyword>
<dbReference type="SMART" id="SM00977">
    <property type="entry name" value="TilS_C"/>
    <property type="match status" value="1"/>
</dbReference>
<keyword evidence="5 8" id="KW-0547">Nucleotide-binding</keyword>
<evidence type="ECO:0000313" key="10">
    <source>
        <dbReference type="EMBL" id="ROS01031.1"/>
    </source>
</evidence>
<dbReference type="Gene3D" id="3.40.50.620">
    <property type="entry name" value="HUPs"/>
    <property type="match status" value="1"/>
</dbReference>
<dbReference type="InterPro" id="IPR012094">
    <property type="entry name" value="tRNA_Ile_lys_synt"/>
</dbReference>
<evidence type="ECO:0000256" key="3">
    <source>
        <dbReference type="ARBA" id="ARBA00022598"/>
    </source>
</evidence>